<dbReference type="Proteomes" id="UP000823749">
    <property type="component" value="Chromosome 10"/>
</dbReference>
<dbReference type="Gene3D" id="1.10.8.10">
    <property type="entry name" value="DNA helicase RuvA subunit, C-terminal domain"/>
    <property type="match status" value="1"/>
</dbReference>
<evidence type="ECO:0000259" key="1">
    <source>
        <dbReference type="PROSITE" id="PS50030"/>
    </source>
</evidence>
<accession>A0AAV6IT91</accession>
<dbReference type="InterPro" id="IPR015496">
    <property type="entry name" value="Ubiquilin"/>
</dbReference>
<dbReference type="InterPro" id="IPR015940">
    <property type="entry name" value="UBA"/>
</dbReference>
<evidence type="ECO:0000313" key="3">
    <source>
        <dbReference type="Proteomes" id="UP000823749"/>
    </source>
</evidence>
<dbReference type="InterPro" id="IPR009060">
    <property type="entry name" value="UBA-like_sf"/>
</dbReference>
<evidence type="ECO:0000313" key="2">
    <source>
        <dbReference type="EMBL" id="KAG5530040.1"/>
    </source>
</evidence>
<keyword evidence="3" id="KW-1185">Reference proteome</keyword>
<gene>
    <name evidence="2" type="ORF">RHGRI_030413</name>
</gene>
<name>A0AAV6IT91_9ERIC</name>
<protein>
    <recommendedName>
        <fullName evidence="1">UBA domain-containing protein</fullName>
    </recommendedName>
</protein>
<reference evidence="2" key="1">
    <citation type="submission" date="2020-08" db="EMBL/GenBank/DDBJ databases">
        <title>Plant Genome Project.</title>
        <authorList>
            <person name="Zhang R.-G."/>
        </authorList>
    </citation>
    <scope>NUCLEOTIDE SEQUENCE</scope>
    <source>
        <strain evidence="2">WSP0</strain>
        <tissue evidence="2">Leaf</tissue>
    </source>
</reference>
<dbReference type="FunFam" id="1.10.8.10:FF:000042">
    <property type="entry name" value="Ubiquitin domain-containing protein DSK2b"/>
    <property type="match status" value="1"/>
</dbReference>
<organism evidence="2 3">
    <name type="scientific">Rhododendron griersonianum</name>
    <dbReference type="NCBI Taxonomy" id="479676"/>
    <lineage>
        <taxon>Eukaryota</taxon>
        <taxon>Viridiplantae</taxon>
        <taxon>Streptophyta</taxon>
        <taxon>Embryophyta</taxon>
        <taxon>Tracheophyta</taxon>
        <taxon>Spermatophyta</taxon>
        <taxon>Magnoliopsida</taxon>
        <taxon>eudicotyledons</taxon>
        <taxon>Gunneridae</taxon>
        <taxon>Pentapetalae</taxon>
        <taxon>asterids</taxon>
        <taxon>Ericales</taxon>
        <taxon>Ericaceae</taxon>
        <taxon>Ericoideae</taxon>
        <taxon>Rhodoreae</taxon>
        <taxon>Rhododendron</taxon>
    </lineage>
</organism>
<dbReference type="SMART" id="SM00165">
    <property type="entry name" value="UBA"/>
    <property type="match status" value="1"/>
</dbReference>
<comment type="caution">
    <text evidence="2">The sequence shown here is derived from an EMBL/GenBank/DDBJ whole genome shotgun (WGS) entry which is preliminary data.</text>
</comment>
<sequence length="88" mass="9281">MGVTVLPIAGSLDPMGLEMLMNMFGGLGTGSPTVATRSDVPPEELYATQLSQLQEMGFFDTRENIQALMATSGNVHAAVERLLGNPGQ</sequence>
<dbReference type="GO" id="GO:0006511">
    <property type="term" value="P:ubiquitin-dependent protein catabolic process"/>
    <property type="evidence" value="ECO:0007669"/>
    <property type="project" value="TreeGrafter"/>
</dbReference>
<dbReference type="GO" id="GO:0031593">
    <property type="term" value="F:polyubiquitin modification-dependent protein binding"/>
    <property type="evidence" value="ECO:0007669"/>
    <property type="project" value="TreeGrafter"/>
</dbReference>
<dbReference type="PROSITE" id="PS50030">
    <property type="entry name" value="UBA"/>
    <property type="match status" value="1"/>
</dbReference>
<dbReference type="PANTHER" id="PTHR10677:SF3">
    <property type="entry name" value="FI07626P-RELATED"/>
    <property type="match status" value="1"/>
</dbReference>
<dbReference type="AlphaFoldDB" id="A0AAV6IT91"/>
<dbReference type="EMBL" id="JACTNZ010000010">
    <property type="protein sequence ID" value="KAG5530040.1"/>
    <property type="molecule type" value="Genomic_DNA"/>
</dbReference>
<dbReference type="CDD" id="cd14399">
    <property type="entry name" value="UBA_PLICs"/>
    <property type="match status" value="1"/>
</dbReference>
<dbReference type="GO" id="GO:0005829">
    <property type="term" value="C:cytosol"/>
    <property type="evidence" value="ECO:0007669"/>
    <property type="project" value="TreeGrafter"/>
</dbReference>
<feature type="domain" description="UBA" evidence="1">
    <location>
        <begin position="41"/>
        <end position="85"/>
    </location>
</feature>
<dbReference type="Pfam" id="PF00627">
    <property type="entry name" value="UBA"/>
    <property type="match status" value="1"/>
</dbReference>
<dbReference type="PANTHER" id="PTHR10677">
    <property type="entry name" value="UBIQUILIN"/>
    <property type="match status" value="1"/>
</dbReference>
<dbReference type="SUPFAM" id="SSF46934">
    <property type="entry name" value="UBA-like"/>
    <property type="match status" value="1"/>
</dbReference>
<proteinExistence type="predicted"/>